<comment type="caution">
    <text evidence="1">The sequence shown here is derived from an EMBL/GenBank/DDBJ whole genome shotgun (WGS) entry which is preliminary data.</text>
</comment>
<dbReference type="AlphaFoldDB" id="A0AAE0DQM0"/>
<gene>
    <name evidence="1" type="ORF">Dsin_030092</name>
</gene>
<accession>A0AAE0DQM0</accession>
<name>A0AAE0DQM0_9ROSI</name>
<reference evidence="1" key="1">
    <citation type="journal article" date="2023" name="Plant J.">
        <title>Genome sequences and population genomics provide insights into the demographic history, inbreeding, and mutation load of two 'living fossil' tree species of Dipteronia.</title>
        <authorList>
            <person name="Feng Y."/>
            <person name="Comes H.P."/>
            <person name="Chen J."/>
            <person name="Zhu S."/>
            <person name="Lu R."/>
            <person name="Zhang X."/>
            <person name="Li P."/>
            <person name="Qiu J."/>
            <person name="Olsen K.M."/>
            <person name="Qiu Y."/>
        </authorList>
    </citation>
    <scope>NUCLEOTIDE SEQUENCE</scope>
    <source>
        <strain evidence="1">NBL</strain>
    </source>
</reference>
<proteinExistence type="predicted"/>
<evidence type="ECO:0000313" key="1">
    <source>
        <dbReference type="EMBL" id="KAK3182806.1"/>
    </source>
</evidence>
<organism evidence="1 2">
    <name type="scientific">Dipteronia sinensis</name>
    <dbReference type="NCBI Taxonomy" id="43782"/>
    <lineage>
        <taxon>Eukaryota</taxon>
        <taxon>Viridiplantae</taxon>
        <taxon>Streptophyta</taxon>
        <taxon>Embryophyta</taxon>
        <taxon>Tracheophyta</taxon>
        <taxon>Spermatophyta</taxon>
        <taxon>Magnoliopsida</taxon>
        <taxon>eudicotyledons</taxon>
        <taxon>Gunneridae</taxon>
        <taxon>Pentapetalae</taxon>
        <taxon>rosids</taxon>
        <taxon>malvids</taxon>
        <taxon>Sapindales</taxon>
        <taxon>Sapindaceae</taxon>
        <taxon>Hippocastanoideae</taxon>
        <taxon>Acereae</taxon>
        <taxon>Dipteronia</taxon>
    </lineage>
</organism>
<protein>
    <submittedName>
        <fullName evidence="1">Uncharacterized protein</fullName>
    </submittedName>
</protein>
<sequence length="120" mass="13893">MWKTRNNLVFEGKAAYMDRAVDMVKLRVVWWFKYNGKGSKEPVSSLLLNVKDDCVEHKKRKKINIQKWNPPADNYLKFNVDGLVRGKPGLAVIESIMRDSKGQIICSFFFICGNSRLEHS</sequence>
<dbReference type="EMBL" id="JANJYJ010000010">
    <property type="protein sequence ID" value="KAK3182806.1"/>
    <property type="molecule type" value="Genomic_DNA"/>
</dbReference>
<dbReference type="Proteomes" id="UP001281410">
    <property type="component" value="Unassembled WGS sequence"/>
</dbReference>
<evidence type="ECO:0000313" key="2">
    <source>
        <dbReference type="Proteomes" id="UP001281410"/>
    </source>
</evidence>
<keyword evidence="2" id="KW-1185">Reference proteome</keyword>